<keyword evidence="3" id="KW-0378">Hydrolase</keyword>
<dbReference type="EMBL" id="WELI01000006">
    <property type="protein sequence ID" value="KAB7729268.1"/>
    <property type="molecule type" value="Genomic_DNA"/>
</dbReference>
<dbReference type="GO" id="GO:0006508">
    <property type="term" value="P:proteolysis"/>
    <property type="evidence" value="ECO:0007669"/>
    <property type="project" value="UniProtKB-KW"/>
</dbReference>
<dbReference type="Pfam" id="PF02517">
    <property type="entry name" value="Rce1-like"/>
    <property type="match status" value="1"/>
</dbReference>
<evidence type="ECO:0000256" key="1">
    <source>
        <dbReference type="SAM" id="Phobius"/>
    </source>
</evidence>
<feature type="domain" description="CAAX prenyl protease 2/Lysostaphin resistance protein A-like" evidence="2">
    <location>
        <begin position="227"/>
        <end position="302"/>
    </location>
</feature>
<evidence type="ECO:0000259" key="2">
    <source>
        <dbReference type="Pfam" id="PF02517"/>
    </source>
</evidence>
<comment type="caution">
    <text evidence="3">The sequence shown here is derived from an EMBL/GenBank/DDBJ whole genome shotgun (WGS) entry which is preliminary data.</text>
</comment>
<feature type="transmembrane region" description="Helical" evidence="1">
    <location>
        <begin position="165"/>
        <end position="184"/>
    </location>
</feature>
<evidence type="ECO:0000313" key="4">
    <source>
        <dbReference type="Proteomes" id="UP000488299"/>
    </source>
</evidence>
<dbReference type="GO" id="GO:0008237">
    <property type="term" value="F:metallopeptidase activity"/>
    <property type="evidence" value="ECO:0007669"/>
    <property type="project" value="UniProtKB-KW"/>
</dbReference>
<name>A0A7J5TX98_9BACT</name>
<protein>
    <submittedName>
        <fullName evidence="3">CPBP family intramembrane metalloprotease</fullName>
    </submittedName>
</protein>
<feature type="transmembrane region" description="Helical" evidence="1">
    <location>
        <begin position="279"/>
        <end position="304"/>
    </location>
</feature>
<dbReference type="Proteomes" id="UP000488299">
    <property type="component" value="Unassembled WGS sequence"/>
</dbReference>
<keyword evidence="3" id="KW-0645">Protease</keyword>
<feature type="transmembrane region" description="Helical" evidence="1">
    <location>
        <begin position="58"/>
        <end position="76"/>
    </location>
</feature>
<keyword evidence="3" id="KW-0482">Metalloprotease</keyword>
<organism evidence="3 4">
    <name type="scientific">Rudanella paleaurantiibacter</name>
    <dbReference type="NCBI Taxonomy" id="2614655"/>
    <lineage>
        <taxon>Bacteria</taxon>
        <taxon>Pseudomonadati</taxon>
        <taxon>Bacteroidota</taxon>
        <taxon>Cytophagia</taxon>
        <taxon>Cytophagales</taxon>
        <taxon>Cytophagaceae</taxon>
        <taxon>Rudanella</taxon>
    </lineage>
</organism>
<dbReference type="InterPro" id="IPR003675">
    <property type="entry name" value="Rce1/LyrA-like_dom"/>
</dbReference>
<gene>
    <name evidence="3" type="ORF">F5984_16680</name>
</gene>
<feature type="transmembrane region" description="Helical" evidence="1">
    <location>
        <begin position="88"/>
        <end position="108"/>
    </location>
</feature>
<feature type="transmembrane region" description="Helical" evidence="1">
    <location>
        <begin position="20"/>
        <end position="38"/>
    </location>
</feature>
<keyword evidence="1" id="KW-0472">Membrane</keyword>
<dbReference type="AlphaFoldDB" id="A0A7J5TX98"/>
<keyword evidence="4" id="KW-1185">Reference proteome</keyword>
<sequence length="323" mass="37287">MKLLIQNLREYLRADFHPRLYLATAAWLGLLITLNYTFDLEDVYIDSLRGSWKRPVLYILLYTTVYYVAMGLWTYYHHRPDLWRNRRFWLHTGVGWVAYGFYAGFYGYNRWSEQLLDGQIYLFAYYCLSNLHSLVTLVLPLYLYYRFFDNGAEHFYGLKPKRDGLTVYALLLLIMVPLIAFASFQPHFLDFYPTYKDTTANEFLGVPEWVTALVYELCYGWDFVPTELLFRGFMVIGLSRITAVDKNQSGVILPMVVAYASIHFGKPLGETLSSVLGGYLLGVLALSTQSIWGGLLIHLSIAWLMDGAAFVQQWAQQPAGLTP</sequence>
<proteinExistence type="predicted"/>
<dbReference type="GO" id="GO:0004175">
    <property type="term" value="F:endopeptidase activity"/>
    <property type="evidence" value="ECO:0007669"/>
    <property type="project" value="UniProtKB-ARBA"/>
</dbReference>
<reference evidence="3 4" key="1">
    <citation type="submission" date="2019-10" db="EMBL/GenBank/DDBJ databases">
        <title>Rudanella paleaurantiibacter sp. nov., isolated from sludge.</title>
        <authorList>
            <person name="Xu S.Q."/>
        </authorList>
    </citation>
    <scope>NUCLEOTIDE SEQUENCE [LARGE SCALE GENOMIC DNA]</scope>
    <source>
        <strain evidence="3 4">HX-22-17</strain>
    </source>
</reference>
<keyword evidence="1" id="KW-1133">Transmembrane helix</keyword>
<accession>A0A7J5TX98</accession>
<dbReference type="RefSeq" id="WP_152125349.1">
    <property type="nucleotide sequence ID" value="NZ_WELI01000006.1"/>
</dbReference>
<evidence type="ECO:0000313" key="3">
    <source>
        <dbReference type="EMBL" id="KAB7729268.1"/>
    </source>
</evidence>
<feature type="transmembrane region" description="Helical" evidence="1">
    <location>
        <begin position="120"/>
        <end position="144"/>
    </location>
</feature>
<keyword evidence="1" id="KW-0812">Transmembrane</keyword>
<dbReference type="GO" id="GO:0080120">
    <property type="term" value="P:CAAX-box protein maturation"/>
    <property type="evidence" value="ECO:0007669"/>
    <property type="project" value="UniProtKB-ARBA"/>
</dbReference>